<feature type="transmembrane region" description="Helical" evidence="1">
    <location>
        <begin position="148"/>
        <end position="168"/>
    </location>
</feature>
<sequence>MTITEDPPPSGPPGLRDRLRGHSELGVSALLAAAGLLVVVDTLAESGGGTNDSDPLGPQLVPLVLGAALLLLAVLLTVDVLRGGRGEAEGGEDVDLNTPMDLRTVGSLAGVLIATAALIPVLGWPIAGTVLFFGATYALGSRTVARDLAIAAGVSLLTWVLFDAVLGVDLPGGPLMGVFG</sequence>
<dbReference type="EMBL" id="JAGINU010000001">
    <property type="protein sequence ID" value="MBP2370486.1"/>
    <property type="molecule type" value="Genomic_DNA"/>
</dbReference>
<keyword evidence="1" id="KW-0812">Transmembrane</keyword>
<feature type="domain" description="DUF1468" evidence="2">
    <location>
        <begin position="29"/>
        <end position="171"/>
    </location>
</feature>
<feature type="transmembrane region" description="Helical" evidence="1">
    <location>
        <begin position="108"/>
        <end position="136"/>
    </location>
</feature>
<keyword evidence="4" id="KW-1185">Reference proteome</keyword>
<name>A0ABS4W2Q5_9PSEU</name>
<proteinExistence type="predicted"/>
<dbReference type="Pfam" id="PF07331">
    <property type="entry name" value="TctB"/>
    <property type="match status" value="1"/>
</dbReference>
<organism evidence="3 4">
    <name type="scientific">Pseudonocardia parietis</name>
    <dbReference type="NCBI Taxonomy" id="570936"/>
    <lineage>
        <taxon>Bacteria</taxon>
        <taxon>Bacillati</taxon>
        <taxon>Actinomycetota</taxon>
        <taxon>Actinomycetes</taxon>
        <taxon>Pseudonocardiales</taxon>
        <taxon>Pseudonocardiaceae</taxon>
        <taxon>Pseudonocardia</taxon>
    </lineage>
</organism>
<keyword evidence="1" id="KW-0472">Membrane</keyword>
<protein>
    <submittedName>
        <fullName evidence="3">Tricarboxylic transport membrane protein</fullName>
    </submittedName>
</protein>
<feature type="transmembrane region" description="Helical" evidence="1">
    <location>
        <begin position="25"/>
        <end position="44"/>
    </location>
</feature>
<reference evidence="3 4" key="1">
    <citation type="submission" date="2021-03" db="EMBL/GenBank/DDBJ databases">
        <title>Sequencing the genomes of 1000 actinobacteria strains.</title>
        <authorList>
            <person name="Klenk H.-P."/>
        </authorList>
    </citation>
    <scope>NUCLEOTIDE SEQUENCE [LARGE SCALE GENOMIC DNA]</scope>
    <source>
        <strain evidence="3 4">DSM 45256</strain>
    </source>
</reference>
<dbReference type="Proteomes" id="UP001519295">
    <property type="component" value="Unassembled WGS sequence"/>
</dbReference>
<evidence type="ECO:0000313" key="3">
    <source>
        <dbReference type="EMBL" id="MBP2370486.1"/>
    </source>
</evidence>
<evidence type="ECO:0000259" key="2">
    <source>
        <dbReference type="Pfam" id="PF07331"/>
    </source>
</evidence>
<accession>A0ABS4W2Q5</accession>
<keyword evidence="1" id="KW-1133">Transmembrane helix</keyword>
<comment type="caution">
    <text evidence="3">The sequence shown here is derived from an EMBL/GenBank/DDBJ whole genome shotgun (WGS) entry which is preliminary data.</text>
</comment>
<evidence type="ECO:0000256" key="1">
    <source>
        <dbReference type="SAM" id="Phobius"/>
    </source>
</evidence>
<gene>
    <name evidence="3" type="ORF">JOF36_006182</name>
</gene>
<evidence type="ECO:0000313" key="4">
    <source>
        <dbReference type="Proteomes" id="UP001519295"/>
    </source>
</evidence>
<dbReference type="InterPro" id="IPR009936">
    <property type="entry name" value="DUF1468"/>
</dbReference>
<dbReference type="RefSeq" id="WP_210033792.1">
    <property type="nucleotide sequence ID" value="NZ_JAGINU010000001.1"/>
</dbReference>
<feature type="transmembrane region" description="Helical" evidence="1">
    <location>
        <begin position="56"/>
        <end position="78"/>
    </location>
</feature>